<reference evidence="2" key="1">
    <citation type="submission" date="2017-01" db="EMBL/GenBank/DDBJ databases">
        <title>Genome Analysis of Deinococcus marmoris KOPRI26562.</title>
        <authorList>
            <person name="Kim J.H."/>
            <person name="Oh H.-M."/>
        </authorList>
    </citation>
    <scope>NUCLEOTIDE SEQUENCE [LARGE SCALE GENOMIC DNA]</scope>
    <source>
        <strain evidence="2">PAMC 26633</strain>
    </source>
</reference>
<gene>
    <name evidence="1" type="ORF">BSU04_08930</name>
</gene>
<comment type="caution">
    <text evidence="1">The sequence shown here is derived from an EMBL/GenBank/DDBJ whole genome shotgun (WGS) entry which is preliminary data.</text>
</comment>
<sequence length="55" mass="6648">MKFYRLFANGIVRTRACAAAPKRFEVTVDFKRRDAYCRRLRSFFTISRREISGRR</sequence>
<proteinExistence type="predicted"/>
<dbReference type="EMBL" id="MTHB01000047">
    <property type="protein sequence ID" value="OXC79016.1"/>
    <property type="molecule type" value="Genomic_DNA"/>
</dbReference>
<evidence type="ECO:0000313" key="1">
    <source>
        <dbReference type="EMBL" id="OXC79016.1"/>
    </source>
</evidence>
<dbReference type="AlphaFoldDB" id="A0A226X6E2"/>
<evidence type="ECO:0000313" key="2">
    <source>
        <dbReference type="Proteomes" id="UP000214720"/>
    </source>
</evidence>
<accession>A0A226X6E2</accession>
<dbReference type="Proteomes" id="UP000214720">
    <property type="component" value="Unassembled WGS sequence"/>
</dbReference>
<organism evidence="1 2">
    <name type="scientific">Caballeronia sordidicola</name>
    <name type="common">Burkholderia sordidicola</name>
    <dbReference type="NCBI Taxonomy" id="196367"/>
    <lineage>
        <taxon>Bacteria</taxon>
        <taxon>Pseudomonadati</taxon>
        <taxon>Pseudomonadota</taxon>
        <taxon>Betaproteobacteria</taxon>
        <taxon>Burkholderiales</taxon>
        <taxon>Burkholderiaceae</taxon>
        <taxon>Caballeronia</taxon>
    </lineage>
</organism>
<protein>
    <submittedName>
        <fullName evidence="1">Uncharacterized protein</fullName>
    </submittedName>
</protein>
<name>A0A226X6E2_CABSO</name>